<feature type="compositionally biased region" description="Basic and acidic residues" evidence="1">
    <location>
        <begin position="962"/>
        <end position="971"/>
    </location>
</feature>
<dbReference type="AlphaFoldDB" id="A0AAD9R4L0"/>
<dbReference type="PANTHER" id="PTHR16442:SF1">
    <property type="entry name" value="RING FINGER PROTEIN 17"/>
    <property type="match status" value="1"/>
</dbReference>
<dbReference type="SMART" id="SM00333">
    <property type="entry name" value="TUDOR"/>
    <property type="match status" value="1"/>
</dbReference>
<feature type="compositionally biased region" description="Low complexity" evidence="1">
    <location>
        <begin position="436"/>
        <end position="447"/>
    </location>
</feature>
<evidence type="ECO:0000313" key="3">
    <source>
        <dbReference type="EMBL" id="KAK2572964.1"/>
    </source>
</evidence>
<organism evidence="3 4">
    <name type="scientific">Acropora cervicornis</name>
    <name type="common">Staghorn coral</name>
    <dbReference type="NCBI Taxonomy" id="6130"/>
    <lineage>
        <taxon>Eukaryota</taxon>
        <taxon>Metazoa</taxon>
        <taxon>Cnidaria</taxon>
        <taxon>Anthozoa</taxon>
        <taxon>Hexacorallia</taxon>
        <taxon>Scleractinia</taxon>
        <taxon>Astrocoeniina</taxon>
        <taxon>Acroporidae</taxon>
        <taxon>Acropora</taxon>
    </lineage>
</organism>
<feature type="region of interest" description="Disordered" evidence="1">
    <location>
        <begin position="910"/>
        <end position="1163"/>
    </location>
</feature>
<evidence type="ECO:0000256" key="1">
    <source>
        <dbReference type="SAM" id="MobiDB-lite"/>
    </source>
</evidence>
<name>A0AAD9R4L0_ACRCE</name>
<feature type="compositionally biased region" description="Low complexity" evidence="1">
    <location>
        <begin position="1100"/>
        <end position="1110"/>
    </location>
</feature>
<feature type="region of interest" description="Disordered" evidence="1">
    <location>
        <begin position="856"/>
        <end position="892"/>
    </location>
</feature>
<dbReference type="PROSITE" id="PS50304">
    <property type="entry name" value="TUDOR"/>
    <property type="match status" value="1"/>
</dbReference>
<dbReference type="Proteomes" id="UP001249851">
    <property type="component" value="Unassembled WGS sequence"/>
</dbReference>
<proteinExistence type="predicted"/>
<dbReference type="EMBL" id="JARQWQ010000003">
    <property type="protein sequence ID" value="KAK2572964.1"/>
    <property type="molecule type" value="Genomic_DNA"/>
</dbReference>
<dbReference type="Gene3D" id="2.30.30.140">
    <property type="match status" value="1"/>
</dbReference>
<feature type="compositionally biased region" description="Polar residues" evidence="1">
    <location>
        <begin position="1061"/>
        <end position="1084"/>
    </location>
</feature>
<dbReference type="PANTHER" id="PTHR16442">
    <property type="entry name" value="RING FINGER PROTEIN 17"/>
    <property type="match status" value="1"/>
</dbReference>
<accession>A0AAD9R4L0</accession>
<dbReference type="Pfam" id="PF00567">
    <property type="entry name" value="TUDOR"/>
    <property type="match status" value="1"/>
</dbReference>
<dbReference type="InterPro" id="IPR016024">
    <property type="entry name" value="ARM-type_fold"/>
</dbReference>
<feature type="region of interest" description="Disordered" evidence="1">
    <location>
        <begin position="404"/>
        <end position="453"/>
    </location>
</feature>
<evidence type="ECO:0000313" key="4">
    <source>
        <dbReference type="Proteomes" id="UP001249851"/>
    </source>
</evidence>
<evidence type="ECO:0000259" key="2">
    <source>
        <dbReference type="PROSITE" id="PS50304"/>
    </source>
</evidence>
<feature type="compositionally biased region" description="Basic residues" evidence="1">
    <location>
        <begin position="1111"/>
        <end position="1120"/>
    </location>
</feature>
<dbReference type="Gene3D" id="2.40.50.90">
    <property type="match status" value="1"/>
</dbReference>
<gene>
    <name evidence="3" type="ORF">P5673_001983</name>
</gene>
<dbReference type="SUPFAM" id="SSF48371">
    <property type="entry name" value="ARM repeat"/>
    <property type="match status" value="1"/>
</dbReference>
<reference evidence="3" key="1">
    <citation type="journal article" date="2023" name="G3 (Bethesda)">
        <title>Whole genome assembly and annotation of the endangered Caribbean coral Acropora cervicornis.</title>
        <authorList>
            <person name="Selwyn J.D."/>
            <person name="Vollmer S.V."/>
        </authorList>
    </citation>
    <scope>NUCLEOTIDE SEQUENCE</scope>
    <source>
        <strain evidence="3">K2</strain>
    </source>
</reference>
<dbReference type="Gene3D" id="1.25.40.180">
    <property type="match status" value="1"/>
</dbReference>
<dbReference type="InterPro" id="IPR002999">
    <property type="entry name" value="Tudor"/>
</dbReference>
<reference evidence="3" key="2">
    <citation type="journal article" date="2023" name="Science">
        <title>Genomic signatures of disease resistance in endangered staghorn corals.</title>
        <authorList>
            <person name="Vollmer S.V."/>
            <person name="Selwyn J.D."/>
            <person name="Despard B.A."/>
            <person name="Roesel C.L."/>
        </authorList>
    </citation>
    <scope>NUCLEOTIDE SEQUENCE</scope>
    <source>
        <strain evidence="3">K2</strain>
    </source>
</reference>
<dbReference type="InterPro" id="IPR035437">
    <property type="entry name" value="SNase_OB-fold_sf"/>
</dbReference>
<feature type="compositionally biased region" description="Polar residues" evidence="1">
    <location>
        <begin position="859"/>
        <end position="870"/>
    </location>
</feature>
<protein>
    <submittedName>
        <fullName evidence="3">Tudor domain-containing protein 1</fullName>
    </submittedName>
</protein>
<sequence length="1204" mass="134664">MTGRGRGRGRGTLSMWGEASKPRRELRFVGSSANSVFPLPRKEIKNEPDGGQNDSHVRVTHIIDVEHFWAQIGSLDELKEFDRYMLSLNLWCNEQQKSGDLQIPQFGQPVCVRHKDTSQWRRAQVTRLSDDMLDVFYLDYGQSECVSLDRICHSTPGDILSRRAMAQYATLEGVQPVGESWSNEANKRFSEIVSAMGDKLTAQFKDNFRARLYLRNGSGLKVAVSDVLISEGLAQHSHNSLGTGSWRKDDCHKAKPLNSEGQKKLDEQWNSLKLLPPTSQASAWSTGTNKEKLSFNTGQQFRSYLPFSQEDTSNTLVQMNCDEMKDIDNTSKMSLGNVPPSLKLDWFEQSGDNLETFNVKNIDPGPVEVLCSTRPHLASPSEFLSHTRGHDAGLCAVQVADVKDEPSPKYQPPHLRNASKNVNGIPGKNSEHQLESFTSSSQSNHSSFLKQDDKQSPFSNFAFSPKLGRSLIAAQFQTVSKKEDVTGSFQPQQQKPVETFSQPEFLKVQPFSETTRDEKLRAELEWKIWKFRRNITGLLNKIVSTKMVDFAAELDKHIANSRISQEFPGISEMSIILSLLLEKALEGDKFHGAAIKVCIALTDLDPIELSAAFAKAVSECQDSLMEQCSVSDCYKRCKRFSSFIAKLYLEVLKDTSDSCFKSSLDSIVANSLHGWLSFDQAELLDIHRLNALCLKTFLELTGPVIDQTEGNEISRNFATIRELVLSPNLDRSVKSTLLDILLLRASGWKAEGDWDEQQEAVSEFTEDEVPSENEFTEEQQQVQTGDQSNCAEWDPYGKVRVMLKNLKLEGLLPKFFENCIRDSLLSADWEELKTTLKEAAFPPGVILEIRMYLEKGPRPTTNIKPTSSADVIQEVKPKAPKSPSPTNSGGHSIEINKLNQELQQLMLDDSQEKGLQKTSPTRKISRPPEQVDHVGTPYSRPVTRKYVSKPEKRYSSELLGDELSKPGKEPVKSVPFTSDTTEPKNVVTSSETGKEQKQPVSSKSYSAVLKNVSSEAKPGEKPANQSKTFSRPPPGFTTLPTHGGDNTMRMTVLGATKSKSRATGPSSSAPRNTQGRSDSSMNWRNDSREEQSTQSDMPPQQQQQQQQKQLHQQKQRHTGHAVKWQQFGDFVQNNPPRTESFDESRPRIGTPTETSGNTSFVETTEAPPVVQPHRAFGPGGLKACVICGSKEHLRCNDRSKFFVD</sequence>
<keyword evidence="4" id="KW-1185">Reference proteome</keyword>
<feature type="domain" description="Tudor" evidence="2">
    <location>
        <begin position="103"/>
        <end position="161"/>
    </location>
</feature>
<feature type="compositionally biased region" description="Polar residues" evidence="1">
    <location>
        <begin position="1151"/>
        <end position="1162"/>
    </location>
</feature>
<dbReference type="SUPFAM" id="SSF63748">
    <property type="entry name" value="Tudor/PWWP/MBT"/>
    <property type="match status" value="1"/>
</dbReference>
<comment type="caution">
    <text evidence="3">The sequence shown here is derived from an EMBL/GenBank/DDBJ whole genome shotgun (WGS) entry which is preliminary data.</text>
</comment>